<name>A0A9X3D1F9_9ACTN</name>
<keyword evidence="4 6" id="KW-0732">Signal</keyword>
<dbReference type="SUPFAM" id="SSF53807">
    <property type="entry name" value="Helical backbone' metal receptor"/>
    <property type="match status" value="1"/>
</dbReference>
<evidence type="ECO:0000256" key="3">
    <source>
        <dbReference type="ARBA" id="ARBA00022723"/>
    </source>
</evidence>
<evidence type="ECO:0000256" key="5">
    <source>
        <dbReference type="SAM" id="Coils"/>
    </source>
</evidence>
<dbReference type="PANTHER" id="PTHR42953">
    <property type="entry name" value="HIGH-AFFINITY ZINC UPTAKE SYSTEM PROTEIN ZNUA-RELATED"/>
    <property type="match status" value="1"/>
</dbReference>
<comment type="subcellular location">
    <subcellularLocation>
        <location evidence="1">Cell envelope</location>
    </subcellularLocation>
</comment>
<dbReference type="GO" id="GO:0030313">
    <property type="term" value="C:cell envelope"/>
    <property type="evidence" value="ECO:0007669"/>
    <property type="project" value="UniProtKB-SubCell"/>
</dbReference>
<evidence type="ECO:0000256" key="1">
    <source>
        <dbReference type="ARBA" id="ARBA00004196"/>
    </source>
</evidence>
<keyword evidence="8" id="KW-1185">Reference proteome</keyword>
<dbReference type="PANTHER" id="PTHR42953:SF1">
    <property type="entry name" value="METAL-BINDING PROTEIN HI_0362-RELATED"/>
    <property type="match status" value="1"/>
</dbReference>
<feature type="coiled-coil region" evidence="5">
    <location>
        <begin position="170"/>
        <end position="197"/>
    </location>
</feature>
<keyword evidence="5" id="KW-0175">Coiled coil</keyword>
<reference evidence="7" key="1">
    <citation type="submission" date="2022-10" db="EMBL/GenBank/DDBJ databases">
        <title>WGS of marine actinomycetes from Thailand.</title>
        <authorList>
            <person name="Thawai C."/>
        </authorList>
    </citation>
    <scope>NUCLEOTIDE SEQUENCE</scope>
    <source>
        <strain evidence="7">SW21</strain>
    </source>
</reference>
<organism evidence="7 8">
    <name type="scientific">Gordonia aquimaris</name>
    <dbReference type="NCBI Taxonomy" id="2984863"/>
    <lineage>
        <taxon>Bacteria</taxon>
        <taxon>Bacillati</taxon>
        <taxon>Actinomycetota</taxon>
        <taxon>Actinomycetes</taxon>
        <taxon>Mycobacteriales</taxon>
        <taxon>Gordoniaceae</taxon>
        <taxon>Gordonia</taxon>
    </lineage>
</organism>
<gene>
    <name evidence="7" type="ORF">OSB52_02685</name>
</gene>
<accession>A0A9X3D1F9</accession>
<evidence type="ECO:0000256" key="6">
    <source>
        <dbReference type="SAM" id="SignalP"/>
    </source>
</evidence>
<sequence>MRRTLATAAALLGAGTLVLAGCSSGDDASSDGRPIVVTSTNVWGSVASAVAGDKATVTTLYTNNEGDPHEFEPSAADTATVADADLVVLNGGHYDQYMEDAVAGGDVPTVNAFELLTGEEHAAEESGESHEDHSHDESSLNEHVFYDLAVVGEVATQVGDQLAELDPANADEFRSNAEQFTTEIDGLRDQLATIKADHDGTEVAQTEPLAGYLLAEAGLTDSAPAGFTQAVEEGQSPSAADRAAMEDLLTSGSAHALIYNTQAVDSVTEAVLAVAQRSDVPVVEFTETLPDGTTDYIAWQSAQIEDLSNALGSHDAH</sequence>
<feature type="chain" id="PRO_5040876181" evidence="6">
    <location>
        <begin position="21"/>
        <end position="317"/>
    </location>
</feature>
<dbReference type="InterPro" id="IPR050492">
    <property type="entry name" value="Bact_metal-bind_prot9"/>
</dbReference>
<dbReference type="Gene3D" id="3.40.50.1980">
    <property type="entry name" value="Nitrogenase molybdenum iron protein domain"/>
    <property type="match status" value="2"/>
</dbReference>
<dbReference type="InterPro" id="IPR006127">
    <property type="entry name" value="ZnuA-like"/>
</dbReference>
<dbReference type="PROSITE" id="PS51257">
    <property type="entry name" value="PROKAR_LIPOPROTEIN"/>
    <property type="match status" value="1"/>
</dbReference>
<proteinExistence type="predicted"/>
<dbReference type="Pfam" id="PF01297">
    <property type="entry name" value="ZnuA"/>
    <property type="match status" value="1"/>
</dbReference>
<protein>
    <submittedName>
        <fullName evidence="7">Zinc ABC transporter substrate-binding protein</fullName>
    </submittedName>
</protein>
<feature type="signal peptide" evidence="6">
    <location>
        <begin position="1"/>
        <end position="20"/>
    </location>
</feature>
<dbReference type="GO" id="GO:0046872">
    <property type="term" value="F:metal ion binding"/>
    <property type="evidence" value="ECO:0007669"/>
    <property type="project" value="UniProtKB-KW"/>
</dbReference>
<dbReference type="Proteomes" id="UP001143347">
    <property type="component" value="Unassembled WGS sequence"/>
</dbReference>
<dbReference type="EMBL" id="JAPKFM010000002">
    <property type="protein sequence ID" value="MCX2962995.1"/>
    <property type="molecule type" value="Genomic_DNA"/>
</dbReference>
<dbReference type="GO" id="GO:0030001">
    <property type="term" value="P:metal ion transport"/>
    <property type="evidence" value="ECO:0007669"/>
    <property type="project" value="InterPro"/>
</dbReference>
<evidence type="ECO:0000256" key="2">
    <source>
        <dbReference type="ARBA" id="ARBA00022448"/>
    </source>
</evidence>
<evidence type="ECO:0000313" key="7">
    <source>
        <dbReference type="EMBL" id="MCX2962995.1"/>
    </source>
</evidence>
<dbReference type="AlphaFoldDB" id="A0A9X3D1F9"/>
<evidence type="ECO:0000256" key="4">
    <source>
        <dbReference type="ARBA" id="ARBA00022729"/>
    </source>
</evidence>
<dbReference type="RefSeq" id="WP_235724133.1">
    <property type="nucleotide sequence ID" value="NZ_JAPKFM010000002.1"/>
</dbReference>
<comment type="caution">
    <text evidence="7">The sequence shown here is derived from an EMBL/GenBank/DDBJ whole genome shotgun (WGS) entry which is preliminary data.</text>
</comment>
<keyword evidence="3" id="KW-0479">Metal-binding</keyword>
<keyword evidence="2" id="KW-0813">Transport</keyword>
<evidence type="ECO:0000313" key="8">
    <source>
        <dbReference type="Proteomes" id="UP001143347"/>
    </source>
</evidence>